<dbReference type="InterPro" id="IPR003739">
    <property type="entry name" value="Lys_aminomutase/Glu_NH3_mut"/>
</dbReference>
<proteinExistence type="predicted"/>
<evidence type="ECO:0000259" key="11">
    <source>
        <dbReference type="PROSITE" id="PS51918"/>
    </source>
</evidence>
<evidence type="ECO:0000256" key="7">
    <source>
        <dbReference type="ARBA" id="ARBA00023014"/>
    </source>
</evidence>
<keyword evidence="6" id="KW-0408">Iron</keyword>
<feature type="binding site" evidence="9">
    <location>
        <position position="121"/>
    </location>
    <ligand>
        <name>[4Fe-4S] cluster</name>
        <dbReference type="ChEBI" id="CHEBI:49883"/>
        <note>4Fe-4S-S-AdoMet</note>
    </ligand>
</feature>
<keyword evidence="4 9" id="KW-0479">Metal-binding</keyword>
<dbReference type="AlphaFoldDB" id="A0A1F6C2F2"/>
<keyword evidence="2 9" id="KW-0004">4Fe-4S</keyword>
<comment type="caution">
    <text evidence="12">The sequence shown here is derived from an EMBL/GenBank/DDBJ whole genome shotgun (WGS) entry which is preliminary data.</text>
</comment>
<evidence type="ECO:0000256" key="4">
    <source>
        <dbReference type="ARBA" id="ARBA00022723"/>
    </source>
</evidence>
<dbReference type="PROSITE" id="PS51918">
    <property type="entry name" value="RADICAL_SAM"/>
    <property type="match status" value="1"/>
</dbReference>
<feature type="domain" description="Radical SAM core" evidence="11">
    <location>
        <begin position="100"/>
        <end position="306"/>
    </location>
</feature>
<dbReference type="InterPro" id="IPR007197">
    <property type="entry name" value="rSAM"/>
</dbReference>
<evidence type="ECO:0000256" key="6">
    <source>
        <dbReference type="ARBA" id="ARBA00023004"/>
    </source>
</evidence>
<name>A0A1F6C2F2_HANXR</name>
<feature type="binding site" evidence="9">
    <location>
        <position position="114"/>
    </location>
    <ligand>
        <name>[4Fe-4S] cluster</name>
        <dbReference type="ChEBI" id="CHEBI:49883"/>
        <note>4Fe-4S-S-AdoMet</note>
    </ligand>
</feature>
<dbReference type="Gene3D" id="3.20.20.70">
    <property type="entry name" value="Aldolase class I"/>
    <property type="match status" value="1"/>
</dbReference>
<keyword evidence="8" id="KW-0413">Isomerase</keyword>
<keyword evidence="5 10" id="KW-0663">Pyridoxal phosphate</keyword>
<evidence type="ECO:0000313" key="12">
    <source>
        <dbReference type="EMBL" id="OGG43350.1"/>
    </source>
</evidence>
<dbReference type="CDD" id="cd01335">
    <property type="entry name" value="Radical_SAM"/>
    <property type="match status" value="1"/>
</dbReference>
<gene>
    <name evidence="12" type="ORF">A3F84_24635</name>
</gene>
<dbReference type="GO" id="GO:0016853">
    <property type="term" value="F:isomerase activity"/>
    <property type="evidence" value="ECO:0007669"/>
    <property type="project" value="UniProtKB-KW"/>
</dbReference>
<evidence type="ECO:0000256" key="1">
    <source>
        <dbReference type="ARBA" id="ARBA00001933"/>
    </source>
</evidence>
<evidence type="ECO:0000256" key="3">
    <source>
        <dbReference type="ARBA" id="ARBA00022691"/>
    </source>
</evidence>
<dbReference type="PANTHER" id="PTHR30538">
    <property type="entry name" value="LYSINE 2,3-AMINOMUTASE-RELATED"/>
    <property type="match status" value="1"/>
</dbReference>
<evidence type="ECO:0000256" key="8">
    <source>
        <dbReference type="ARBA" id="ARBA00023235"/>
    </source>
</evidence>
<protein>
    <submittedName>
        <fullName evidence="12">Lysine 2,3-aminomutase</fullName>
    </submittedName>
</protein>
<dbReference type="Proteomes" id="UP000178606">
    <property type="component" value="Unassembled WGS sequence"/>
</dbReference>
<dbReference type="InterPro" id="IPR058240">
    <property type="entry name" value="rSAM_sf"/>
</dbReference>
<evidence type="ECO:0000256" key="9">
    <source>
        <dbReference type="PIRSR" id="PIRSR004911-1"/>
    </source>
</evidence>
<dbReference type="SFLD" id="SFLDG01070">
    <property type="entry name" value="PLP-dependent"/>
    <property type="match status" value="1"/>
</dbReference>
<feature type="modified residue" description="N6-(pyridoxal phosphate)lysine" evidence="10">
    <location>
        <position position="325"/>
    </location>
</feature>
<evidence type="ECO:0000256" key="2">
    <source>
        <dbReference type="ARBA" id="ARBA00022485"/>
    </source>
</evidence>
<dbReference type="GO" id="GO:0051539">
    <property type="term" value="F:4 iron, 4 sulfur cluster binding"/>
    <property type="evidence" value="ECO:0007669"/>
    <property type="project" value="UniProtKB-KW"/>
</dbReference>
<dbReference type="GO" id="GO:0046872">
    <property type="term" value="F:metal ion binding"/>
    <property type="evidence" value="ECO:0007669"/>
    <property type="project" value="UniProtKB-KW"/>
</dbReference>
<sequence length="367" mass="41443">MALSSGGWDQDWRDLIRGGINSAEELTAHFEGIDAEEVRRVTERYPVRINGYWLSRIRSKEDPFYRQAVPDAEELRAGCGLVDPLHEDDPEDSPVPNLTHRYPDRVLLLVNYQCPIYCRFCMRKRKVGRPETFSTKYVDRGIAYIRAHPEVRDVLLSGGDPLLLSDIRIAYLLRELRAISHVEIVRIGTKVPCALPQRITPGLCAVLKRYAPVYVNTHFNHPDEVTPEAKQACEMLADAGVPVSNQCVLLKGINDDAETVRRLMHRLLMIRVKPYYLFQADLVLGADHFRTPLSKGLEIIAALWGRTSGMAVPHFAVDAPGGGGKVPLFPETLVGFENGKVRLRNYEGETYVYPDPMAEEANRPFHV</sequence>
<organism evidence="12 13">
    <name type="scientific">Handelsmanbacteria sp. (strain RIFCSPLOWO2_12_FULL_64_10)</name>
    <dbReference type="NCBI Taxonomy" id="1817868"/>
    <lineage>
        <taxon>Bacteria</taxon>
        <taxon>Candidatus Handelsmaniibacteriota</taxon>
    </lineage>
</organism>
<dbReference type="InterPro" id="IPR013785">
    <property type="entry name" value="Aldolase_TIM"/>
</dbReference>
<accession>A0A1F6C2F2</accession>
<evidence type="ECO:0000256" key="5">
    <source>
        <dbReference type="ARBA" id="ARBA00022898"/>
    </source>
</evidence>
<evidence type="ECO:0000313" key="13">
    <source>
        <dbReference type="Proteomes" id="UP000178606"/>
    </source>
</evidence>
<dbReference type="InterPro" id="IPR025895">
    <property type="entry name" value="LAM_C_dom"/>
</dbReference>
<dbReference type="Pfam" id="PF12544">
    <property type="entry name" value="LAM_C"/>
    <property type="match status" value="1"/>
</dbReference>
<dbReference type="PANTHER" id="PTHR30538:SF1">
    <property type="entry name" value="L-LYSINE 2,3-AMINOMUTASE"/>
    <property type="match status" value="1"/>
</dbReference>
<dbReference type="SFLD" id="SFLDS00029">
    <property type="entry name" value="Radical_SAM"/>
    <property type="match status" value="1"/>
</dbReference>
<keyword evidence="3" id="KW-0949">S-adenosyl-L-methionine</keyword>
<evidence type="ECO:0000256" key="10">
    <source>
        <dbReference type="PIRSR" id="PIRSR603739-50"/>
    </source>
</evidence>
<dbReference type="SUPFAM" id="SSF102114">
    <property type="entry name" value="Radical SAM enzymes"/>
    <property type="match status" value="1"/>
</dbReference>
<dbReference type="PIRSF" id="PIRSF004911">
    <property type="entry name" value="DUF160"/>
    <property type="match status" value="1"/>
</dbReference>
<keyword evidence="7 9" id="KW-0411">Iron-sulfur</keyword>
<dbReference type="Pfam" id="PF04055">
    <property type="entry name" value="Radical_SAM"/>
    <property type="match status" value="1"/>
</dbReference>
<feature type="binding site" evidence="9">
    <location>
        <position position="118"/>
    </location>
    <ligand>
        <name>[4Fe-4S] cluster</name>
        <dbReference type="ChEBI" id="CHEBI:49883"/>
        <note>4Fe-4S-S-AdoMet</note>
    </ligand>
</feature>
<comment type="cofactor">
    <cofactor evidence="1 10">
        <name>pyridoxal 5'-phosphate</name>
        <dbReference type="ChEBI" id="CHEBI:597326"/>
    </cofactor>
</comment>
<reference evidence="12 13" key="1">
    <citation type="journal article" date="2016" name="Nat. Commun.">
        <title>Thousands of microbial genomes shed light on interconnected biogeochemical processes in an aquifer system.</title>
        <authorList>
            <person name="Anantharaman K."/>
            <person name="Brown C.T."/>
            <person name="Hug L.A."/>
            <person name="Sharon I."/>
            <person name="Castelle C.J."/>
            <person name="Probst A.J."/>
            <person name="Thomas B.C."/>
            <person name="Singh A."/>
            <person name="Wilkins M.J."/>
            <person name="Karaoz U."/>
            <person name="Brodie E.L."/>
            <person name="Williams K.H."/>
            <person name="Hubbard S.S."/>
            <person name="Banfield J.F."/>
        </authorList>
    </citation>
    <scope>NUCLEOTIDE SEQUENCE [LARGE SCALE GENOMIC DNA]</scope>
    <source>
        <strain evidence="13">RIFCSPLOWO2_12_FULL_64_10</strain>
    </source>
</reference>
<dbReference type="NCBIfam" id="TIGR00238">
    <property type="entry name" value="KamA family radical SAM protein"/>
    <property type="match status" value="1"/>
</dbReference>
<dbReference type="EMBL" id="MFKF01000438">
    <property type="protein sequence ID" value="OGG43350.1"/>
    <property type="molecule type" value="Genomic_DNA"/>
</dbReference>